<keyword evidence="1" id="KW-0808">Transferase</keyword>
<gene>
    <name evidence="1" type="ORF">TRIUR3_26944</name>
</gene>
<dbReference type="GO" id="GO:0003872">
    <property type="term" value="F:6-phosphofructokinase activity"/>
    <property type="evidence" value="ECO:0007669"/>
    <property type="project" value="InterPro"/>
</dbReference>
<organism evidence="1">
    <name type="scientific">Triticum urartu</name>
    <name type="common">Red wild einkorn</name>
    <name type="synonym">Crithodium urartu</name>
    <dbReference type="NCBI Taxonomy" id="4572"/>
    <lineage>
        <taxon>Eukaryota</taxon>
        <taxon>Viridiplantae</taxon>
        <taxon>Streptophyta</taxon>
        <taxon>Embryophyta</taxon>
        <taxon>Tracheophyta</taxon>
        <taxon>Spermatophyta</taxon>
        <taxon>Magnoliopsida</taxon>
        <taxon>Liliopsida</taxon>
        <taxon>Poales</taxon>
        <taxon>Poaceae</taxon>
        <taxon>BOP clade</taxon>
        <taxon>Pooideae</taxon>
        <taxon>Triticodae</taxon>
        <taxon>Triticeae</taxon>
        <taxon>Triticinae</taxon>
        <taxon>Triticum</taxon>
    </lineage>
</organism>
<protein>
    <submittedName>
        <fullName evidence="1">6-phosphofructokinase 5, chloroplastic</fullName>
    </submittedName>
</protein>
<evidence type="ECO:0000313" key="1">
    <source>
        <dbReference type="EMBL" id="EMS62422.1"/>
    </source>
</evidence>
<proteinExistence type="predicted"/>
<dbReference type="STRING" id="4572.M7ZQM8"/>
<dbReference type="SUPFAM" id="SSF53784">
    <property type="entry name" value="Phosphofructokinase"/>
    <property type="match status" value="1"/>
</dbReference>
<sequence>MHGDDEFLKESLSGIEKFVIFQMKKDWFERICISLEVDQSRFAIADAIHAKWQKRKLKVSIIGLSDIVYNDILLMDKTFGFDTAMK</sequence>
<name>M7ZQM8_TRIUA</name>
<dbReference type="InterPro" id="IPR035966">
    <property type="entry name" value="PKF_sf"/>
</dbReference>
<dbReference type="EMBL" id="KD083268">
    <property type="protein sequence ID" value="EMS62422.1"/>
    <property type="molecule type" value="Genomic_DNA"/>
</dbReference>
<accession>M7ZQM8</accession>
<dbReference type="Gene3D" id="3.40.50.450">
    <property type="match status" value="1"/>
</dbReference>
<reference evidence="1" key="1">
    <citation type="journal article" date="2013" name="Nature">
        <title>Draft genome of the wheat A-genome progenitor Triticum urartu.</title>
        <authorList>
            <person name="Ling H.Q."/>
            <person name="Zhao S."/>
            <person name="Liu D."/>
            <person name="Wang J."/>
            <person name="Sun H."/>
            <person name="Zhang C."/>
            <person name="Fan H."/>
            <person name="Li D."/>
            <person name="Dong L."/>
            <person name="Tao Y."/>
            <person name="Gao C."/>
            <person name="Wu H."/>
            <person name="Li Y."/>
            <person name="Cui Y."/>
            <person name="Guo X."/>
            <person name="Zheng S."/>
            <person name="Wang B."/>
            <person name="Yu K."/>
            <person name="Liang Q."/>
            <person name="Yang W."/>
            <person name="Lou X."/>
            <person name="Chen J."/>
            <person name="Feng M."/>
            <person name="Jian J."/>
            <person name="Zhang X."/>
            <person name="Luo G."/>
            <person name="Jiang Y."/>
            <person name="Liu J."/>
            <person name="Wang Z."/>
            <person name="Sha Y."/>
            <person name="Zhang B."/>
            <person name="Wu H."/>
            <person name="Tang D."/>
            <person name="Shen Q."/>
            <person name="Xue P."/>
            <person name="Zou S."/>
            <person name="Wang X."/>
            <person name="Liu X."/>
            <person name="Wang F."/>
            <person name="Yang Y."/>
            <person name="An X."/>
            <person name="Dong Z."/>
            <person name="Zhang K."/>
            <person name="Zhang X."/>
            <person name="Luo M.C."/>
            <person name="Dvorak J."/>
            <person name="Tong Y."/>
            <person name="Wang J."/>
            <person name="Yang H."/>
            <person name="Li Z."/>
            <person name="Wang D."/>
            <person name="Zhang A."/>
            <person name="Wang J."/>
        </authorList>
    </citation>
    <scope>NUCLEOTIDE SEQUENCE</scope>
</reference>
<keyword evidence="1" id="KW-0418">Kinase</keyword>
<dbReference type="AlphaFoldDB" id="M7ZQM8"/>